<dbReference type="Gene3D" id="3.60.15.10">
    <property type="entry name" value="Ribonuclease Z/Hydroxyacylglutathione hydrolase-like"/>
    <property type="match status" value="1"/>
</dbReference>
<evidence type="ECO:0000259" key="5">
    <source>
        <dbReference type="SMART" id="SM00849"/>
    </source>
</evidence>
<comment type="caution">
    <text evidence="6">The sequence shown here is derived from an EMBL/GenBank/DDBJ whole genome shotgun (WGS) entry which is preliminary data.</text>
</comment>
<dbReference type="OrthoDB" id="9802248at2"/>
<dbReference type="CDD" id="cd06262">
    <property type="entry name" value="metallo-hydrolase-like_MBL-fold"/>
    <property type="match status" value="1"/>
</dbReference>
<keyword evidence="3 6" id="KW-0378">Hydrolase</keyword>
<feature type="domain" description="Metallo-beta-lactamase" evidence="5">
    <location>
        <begin position="12"/>
        <end position="188"/>
    </location>
</feature>
<keyword evidence="2" id="KW-0479">Metal-binding</keyword>
<evidence type="ECO:0000256" key="1">
    <source>
        <dbReference type="ARBA" id="ARBA00001947"/>
    </source>
</evidence>
<dbReference type="Proteomes" id="UP000321574">
    <property type="component" value="Unassembled WGS sequence"/>
</dbReference>
<dbReference type="Pfam" id="PF00753">
    <property type="entry name" value="Lactamase_B"/>
    <property type="match status" value="1"/>
</dbReference>
<dbReference type="EMBL" id="VDUW01000001">
    <property type="protein sequence ID" value="TXL67972.1"/>
    <property type="molecule type" value="Genomic_DNA"/>
</dbReference>
<dbReference type="InterPro" id="IPR036866">
    <property type="entry name" value="RibonucZ/Hydroxyglut_hydro"/>
</dbReference>
<organism evidence="6 7">
    <name type="scientific">Cerasibacillus terrae</name>
    <dbReference type="NCBI Taxonomy" id="2498845"/>
    <lineage>
        <taxon>Bacteria</taxon>
        <taxon>Bacillati</taxon>
        <taxon>Bacillota</taxon>
        <taxon>Bacilli</taxon>
        <taxon>Bacillales</taxon>
        <taxon>Bacillaceae</taxon>
        <taxon>Cerasibacillus</taxon>
    </lineage>
</organism>
<dbReference type="AlphaFoldDB" id="A0A5C8P3P5"/>
<protein>
    <submittedName>
        <fullName evidence="6">MBL fold metallo-hydrolase</fullName>
    </submittedName>
</protein>
<dbReference type="SUPFAM" id="SSF56281">
    <property type="entry name" value="Metallo-hydrolase/oxidoreductase"/>
    <property type="match status" value="1"/>
</dbReference>
<keyword evidence="4" id="KW-0862">Zinc</keyword>
<dbReference type="InterPro" id="IPR001279">
    <property type="entry name" value="Metallo-B-lactamas"/>
</dbReference>
<evidence type="ECO:0000313" key="6">
    <source>
        <dbReference type="EMBL" id="TXL67972.1"/>
    </source>
</evidence>
<dbReference type="PANTHER" id="PTHR46233:SF3">
    <property type="entry name" value="HYDROXYACYLGLUTATHIONE HYDROLASE GLOC"/>
    <property type="match status" value="1"/>
</dbReference>
<dbReference type="InterPro" id="IPR051453">
    <property type="entry name" value="MBL_Glyoxalase_II"/>
</dbReference>
<evidence type="ECO:0000256" key="4">
    <source>
        <dbReference type="ARBA" id="ARBA00022833"/>
    </source>
</evidence>
<sequence>MEIMKMQLGPLGTNCYIIYVDNQALIVDPGGDAEKVIAFVEQHDLIPQAIILTHAHFDHIGAVQEIREHYKLEVYLHEQEKHWLEDPVLNRSILMGTELKANAPDQLLVPGEVNIGSFHFKVLHTPGHSPGSTSFVFFKEKFVIAGDVLFRSGVGRTDLPQGDFKQLENSIRNHLYQLPDEFVVYPGHGPKTTIGEEKRTNPFVSITG</sequence>
<keyword evidence="7" id="KW-1185">Reference proteome</keyword>
<dbReference type="PANTHER" id="PTHR46233">
    <property type="entry name" value="HYDROXYACYLGLUTATHIONE HYDROLASE GLOC"/>
    <property type="match status" value="1"/>
</dbReference>
<dbReference type="RefSeq" id="WP_147665709.1">
    <property type="nucleotide sequence ID" value="NZ_VDUW01000001.1"/>
</dbReference>
<reference evidence="6 7" key="1">
    <citation type="submission" date="2019-06" db="EMBL/GenBank/DDBJ databases">
        <title>Cerasibacillus sp. nov., isolated from maize field.</title>
        <authorList>
            <person name="Lin S.-Y."/>
            <person name="Tsai C.-F."/>
            <person name="Young C.-C."/>
        </authorList>
    </citation>
    <scope>NUCLEOTIDE SEQUENCE [LARGE SCALE GENOMIC DNA]</scope>
    <source>
        <strain evidence="6 7">CC-CFT480</strain>
    </source>
</reference>
<evidence type="ECO:0000256" key="2">
    <source>
        <dbReference type="ARBA" id="ARBA00022723"/>
    </source>
</evidence>
<name>A0A5C8P3P5_9BACI</name>
<accession>A0A5C8P3P5</accession>
<dbReference type="GO" id="GO:0016787">
    <property type="term" value="F:hydrolase activity"/>
    <property type="evidence" value="ECO:0007669"/>
    <property type="project" value="UniProtKB-KW"/>
</dbReference>
<proteinExistence type="predicted"/>
<evidence type="ECO:0000256" key="3">
    <source>
        <dbReference type="ARBA" id="ARBA00022801"/>
    </source>
</evidence>
<evidence type="ECO:0000313" key="7">
    <source>
        <dbReference type="Proteomes" id="UP000321574"/>
    </source>
</evidence>
<dbReference type="GO" id="GO:0046872">
    <property type="term" value="F:metal ion binding"/>
    <property type="evidence" value="ECO:0007669"/>
    <property type="project" value="UniProtKB-KW"/>
</dbReference>
<gene>
    <name evidence="6" type="ORF">FHP05_02825</name>
</gene>
<dbReference type="SMART" id="SM00849">
    <property type="entry name" value="Lactamase_B"/>
    <property type="match status" value="1"/>
</dbReference>
<comment type="cofactor">
    <cofactor evidence="1">
        <name>Zn(2+)</name>
        <dbReference type="ChEBI" id="CHEBI:29105"/>
    </cofactor>
</comment>